<dbReference type="HOGENOM" id="CLU_3220102_0_0_10"/>
<organism evidence="2 3">
    <name type="scientific">Prevotella dentalis (strain ATCC 49559 / DSM 3688 / JCM 13448 / NCTC 12043 / ES 2772)</name>
    <name type="common">Mitsuokella dentalis</name>
    <dbReference type="NCBI Taxonomy" id="908937"/>
    <lineage>
        <taxon>Bacteria</taxon>
        <taxon>Pseudomonadati</taxon>
        <taxon>Bacteroidota</taxon>
        <taxon>Bacteroidia</taxon>
        <taxon>Bacteroidales</taxon>
        <taxon>Prevotellaceae</taxon>
        <taxon>Prevotella</taxon>
    </lineage>
</organism>
<dbReference type="STRING" id="908937.Prede_1657"/>
<dbReference type="PATRIC" id="fig|908937.9.peg.1751"/>
<dbReference type="EMBL" id="CP003369">
    <property type="protein sequence ID" value="AGB28959.1"/>
    <property type="molecule type" value="Genomic_DNA"/>
</dbReference>
<dbReference type="Proteomes" id="UP000010862">
    <property type="component" value="Chromosome 2"/>
</dbReference>
<reference evidence="1" key="2">
    <citation type="submission" date="2012-02" db="EMBL/GenBank/DDBJ databases">
        <title>Complete sequence of chromosome 2 of Prevotella dentalis DSM 3688.</title>
        <authorList>
            <consortium name="US DOE Joint Genome Institute (JGI-PGF)"/>
            <person name="Lucas S."/>
            <person name="Copeland A."/>
            <person name="Lapidus A."/>
            <person name="Glavina del Rio T."/>
            <person name="Dalin E."/>
            <person name="Tice H."/>
            <person name="Bruce D."/>
            <person name="Goodwin L."/>
            <person name="Pitluck S."/>
            <person name="Peters L."/>
            <person name="Mikhailova N."/>
            <person name="Chertkov O."/>
            <person name="Kyrpides N."/>
            <person name="Mavromatis K."/>
            <person name="Ivanova N."/>
            <person name="Brettin T."/>
            <person name="Detter J.C."/>
            <person name="Han C."/>
            <person name="Larimer F."/>
            <person name="Land M."/>
            <person name="Hauser L."/>
            <person name="Markowitz V."/>
            <person name="Cheng J.-F."/>
            <person name="Hugenholtz P."/>
            <person name="Woyke T."/>
            <person name="Wu D."/>
            <person name="Gronow S."/>
            <person name="Wellnitz S."/>
            <person name="Brambilla E."/>
            <person name="Klenk H.-P."/>
            <person name="Eisen J.A."/>
        </authorList>
    </citation>
    <scope>NUCLEOTIDE SEQUENCE [LARGE SCALE GENOMIC DNA]</scope>
    <source>
        <strain evidence="1">DSM 3688</strain>
    </source>
</reference>
<dbReference type="Proteomes" id="UP000007820">
    <property type="component" value="Unassembled WGS sequence"/>
</dbReference>
<evidence type="ECO:0000313" key="3">
    <source>
        <dbReference type="Proteomes" id="UP000007820"/>
    </source>
</evidence>
<protein>
    <submittedName>
        <fullName evidence="2">Uncharacterized protein</fullName>
    </submittedName>
</protein>
<proteinExistence type="predicted"/>
<evidence type="ECO:0000313" key="1">
    <source>
        <dbReference type="EMBL" id="AGB28959.1"/>
    </source>
</evidence>
<accession>F9D4Q8</accession>
<evidence type="ECO:0000313" key="2">
    <source>
        <dbReference type="EMBL" id="EGQ13568.1"/>
    </source>
</evidence>
<name>F9D4Q8_PREDD</name>
<evidence type="ECO:0000313" key="4">
    <source>
        <dbReference type="Proteomes" id="UP000010862"/>
    </source>
</evidence>
<reference evidence="2 3" key="1">
    <citation type="submission" date="2011-04" db="EMBL/GenBank/DDBJ databases">
        <authorList>
            <person name="Muzny D."/>
            <person name="Qin X."/>
            <person name="Deng J."/>
            <person name="Jiang H."/>
            <person name="Liu Y."/>
            <person name="Qu J."/>
            <person name="Song X.-Z."/>
            <person name="Zhang L."/>
            <person name="Thornton R."/>
            <person name="Coyle M."/>
            <person name="Francisco L."/>
            <person name="Jackson L."/>
            <person name="Javaid M."/>
            <person name="Korchina V."/>
            <person name="Kovar C."/>
            <person name="Mata R."/>
            <person name="Mathew T."/>
            <person name="Ngo R."/>
            <person name="Nguyen L."/>
            <person name="Nguyen N."/>
            <person name="Okwuonu G."/>
            <person name="Ongeri F."/>
            <person name="Pham C."/>
            <person name="Simmons D."/>
            <person name="Wilczek-Boney K."/>
            <person name="Hale W."/>
            <person name="Jakkamsetti A."/>
            <person name="Pham P."/>
            <person name="Ruth R."/>
            <person name="San Lucas F."/>
            <person name="Warren J."/>
            <person name="Zhang J."/>
            <person name="Zhao Z."/>
            <person name="Zhou C."/>
            <person name="Zhu D."/>
            <person name="Lee S."/>
            <person name="Bess C."/>
            <person name="Blankenburg K."/>
            <person name="Forbes L."/>
            <person name="Fu Q."/>
            <person name="Gubbala S."/>
            <person name="Hirani K."/>
            <person name="Jayaseelan J.C."/>
            <person name="Lara F."/>
            <person name="Munidasa M."/>
            <person name="Palculict T."/>
            <person name="Patil S."/>
            <person name="Pu L.-L."/>
            <person name="Saada N."/>
            <person name="Tang L."/>
            <person name="Weissenberger G."/>
            <person name="Zhu Y."/>
            <person name="Hemphill L."/>
            <person name="Shang Y."/>
            <person name="Youmans B."/>
            <person name="Ayvaz T."/>
            <person name="Ross M."/>
            <person name="Santibanez J."/>
            <person name="Aqrawi P."/>
            <person name="Gross S."/>
            <person name="Joshi V."/>
            <person name="Fowler G."/>
            <person name="Nazareth L."/>
            <person name="Reid J."/>
            <person name="Worley K."/>
            <person name="Petrosino J."/>
            <person name="Highlander S."/>
            <person name="Gibbs R."/>
        </authorList>
    </citation>
    <scope>NUCLEOTIDE SEQUENCE [LARGE SCALE GENOMIC DNA]</scope>
    <source>
        <strain evidence="2 3">DSM 3688</strain>
    </source>
</reference>
<keyword evidence="4" id="KW-1185">Reference proteome</keyword>
<sequence>MRLPQMFFHRSILATSYLLFPVFDPHTAMQMDDFPLFVSTFVPV</sequence>
<gene>
    <name evidence="1" type="ordered locus">Prede_1657</name>
    <name evidence="2" type="ORF">HMPREF9136_1836</name>
</gene>
<dbReference type="EMBL" id="AFPW01000027">
    <property type="protein sequence ID" value="EGQ13568.1"/>
    <property type="molecule type" value="Genomic_DNA"/>
</dbReference>
<dbReference type="AlphaFoldDB" id="F9D4Q8"/>
<dbReference type="KEGG" id="pdt:Prede_1657"/>